<dbReference type="PANTHER" id="PTHR11895:SF176">
    <property type="entry name" value="AMIDASE AMID-RELATED"/>
    <property type="match status" value="1"/>
</dbReference>
<protein>
    <submittedName>
        <fullName evidence="2">Amidase</fullName>
    </submittedName>
</protein>
<gene>
    <name evidence="2" type="ORF">PGB34_08960</name>
</gene>
<dbReference type="InterPro" id="IPR036928">
    <property type="entry name" value="AS_sf"/>
</dbReference>
<feature type="domain" description="Amidase" evidence="1">
    <location>
        <begin position="25"/>
        <end position="433"/>
    </location>
</feature>
<dbReference type="InterPro" id="IPR023631">
    <property type="entry name" value="Amidase_dom"/>
</dbReference>
<sequence>MPSPTRIATLRERIDAGSITHEAIVAQALEGAQAPAAQHVFMRLYADAALAAARHADAARKAGVQLPPLAGLPVSIKDLYDVAGETTLAGSKVRAKALPALQDSSAVARLRAQGAAIVGKTNMTEFAFSGVGINPHHGTPRNPADAQVARIPGGSSSGAAVSVALGLSVLGLGSDTGGSIRIPAALCGIVGFKSTQSRTPRTGAFPLSQTLDTVCAMAASVQDCLLADAVLADAPLQVRQRPLQGLRLAVPRTLMFDGIDAPTARAFERAVSRLSAAGAQVVDLTLAELAEVAQINAPGGFSPIEAAAVHRETLAEHRADYDSRVAARIDLGMRISAVDYITMQQRRADWIGRMGQALQGFDALVCPTVPITAPAIEALRSDEAFFQANGLLLRNTFAINFLDGCAFSLPCHEAGELPVGLMLSSVRGDDARLAAVALAVEAALAG</sequence>
<dbReference type="InterPro" id="IPR020556">
    <property type="entry name" value="Amidase_CS"/>
</dbReference>
<dbReference type="EMBL" id="JAQIPB010000003">
    <property type="protein sequence ID" value="MDA7416496.1"/>
    <property type="molecule type" value="Genomic_DNA"/>
</dbReference>
<dbReference type="SUPFAM" id="SSF75304">
    <property type="entry name" value="Amidase signature (AS) enzymes"/>
    <property type="match status" value="1"/>
</dbReference>
<evidence type="ECO:0000313" key="3">
    <source>
        <dbReference type="Proteomes" id="UP001212602"/>
    </source>
</evidence>
<dbReference type="RefSeq" id="WP_271427745.1">
    <property type="nucleotide sequence ID" value="NZ_JAQIPB010000003.1"/>
</dbReference>
<evidence type="ECO:0000259" key="1">
    <source>
        <dbReference type="Pfam" id="PF01425"/>
    </source>
</evidence>
<dbReference type="Proteomes" id="UP001212602">
    <property type="component" value="Unassembled WGS sequence"/>
</dbReference>
<evidence type="ECO:0000313" key="2">
    <source>
        <dbReference type="EMBL" id="MDA7416496.1"/>
    </source>
</evidence>
<dbReference type="AlphaFoldDB" id="A0AAE3T030"/>
<dbReference type="Pfam" id="PF01425">
    <property type="entry name" value="Amidase"/>
    <property type="match status" value="1"/>
</dbReference>
<dbReference type="GO" id="GO:0003824">
    <property type="term" value="F:catalytic activity"/>
    <property type="evidence" value="ECO:0007669"/>
    <property type="project" value="InterPro"/>
</dbReference>
<reference evidence="2" key="1">
    <citation type="submission" date="2023-01" db="EMBL/GenBank/DDBJ databases">
        <title>Xenophilus mangrovi sp. nov., isolated from soil of Mangrove nature reserve.</title>
        <authorList>
            <person name="Xu S."/>
            <person name="Liu Z."/>
            <person name="Xu Y."/>
        </authorList>
    </citation>
    <scope>NUCLEOTIDE SEQUENCE</scope>
    <source>
        <strain evidence="2">YW8</strain>
    </source>
</reference>
<dbReference type="PROSITE" id="PS00571">
    <property type="entry name" value="AMIDASES"/>
    <property type="match status" value="1"/>
</dbReference>
<proteinExistence type="predicted"/>
<accession>A0AAE3T030</accession>
<organism evidence="2 3">
    <name type="scientific">Xenophilus arseniciresistens</name>
    <dbReference type="NCBI Taxonomy" id="1283306"/>
    <lineage>
        <taxon>Bacteria</taxon>
        <taxon>Pseudomonadati</taxon>
        <taxon>Pseudomonadota</taxon>
        <taxon>Betaproteobacteria</taxon>
        <taxon>Burkholderiales</taxon>
        <taxon>Comamonadaceae</taxon>
        <taxon>Xenophilus</taxon>
    </lineage>
</organism>
<keyword evidence="3" id="KW-1185">Reference proteome</keyword>
<dbReference type="PANTHER" id="PTHR11895">
    <property type="entry name" value="TRANSAMIDASE"/>
    <property type="match status" value="1"/>
</dbReference>
<dbReference type="Gene3D" id="3.90.1300.10">
    <property type="entry name" value="Amidase signature (AS) domain"/>
    <property type="match status" value="1"/>
</dbReference>
<comment type="caution">
    <text evidence="2">The sequence shown here is derived from an EMBL/GenBank/DDBJ whole genome shotgun (WGS) entry which is preliminary data.</text>
</comment>
<dbReference type="NCBIfam" id="NF005460">
    <property type="entry name" value="PRK07056.1"/>
    <property type="match status" value="1"/>
</dbReference>
<dbReference type="InterPro" id="IPR000120">
    <property type="entry name" value="Amidase"/>
</dbReference>
<name>A0AAE3T030_9BURK</name>